<keyword evidence="2" id="KW-1185">Reference proteome</keyword>
<reference evidence="1 2" key="3">
    <citation type="journal article" date="2013" name="Rice">
        <title>Improvement of the Oryza sativa Nipponbare reference genome using next generation sequence and optical map data.</title>
        <authorList>
            <person name="Kawahara Y."/>
            <person name="de la Bastide M."/>
            <person name="Hamilton J.P."/>
            <person name="Kanamori H."/>
            <person name="McCombie W.R."/>
            <person name="Ouyang S."/>
            <person name="Schwartz D.C."/>
            <person name="Tanaka T."/>
            <person name="Wu J."/>
            <person name="Zhou S."/>
            <person name="Childs K.L."/>
            <person name="Davidson R.M."/>
            <person name="Lin H."/>
            <person name="Quesada-Ocampo L."/>
            <person name="Vaillancourt B."/>
            <person name="Sakai H."/>
            <person name="Lee S.S."/>
            <person name="Kim J."/>
            <person name="Numa H."/>
            <person name="Itoh T."/>
            <person name="Buell C.R."/>
            <person name="Matsumoto T."/>
        </authorList>
    </citation>
    <scope>NUCLEOTIDE SEQUENCE [LARGE SCALE GENOMIC DNA]</scope>
    <source>
        <strain evidence="2">cv. Nipponbare</strain>
    </source>
</reference>
<proteinExistence type="predicted"/>
<organism evidence="1 2">
    <name type="scientific">Oryza sativa subsp. japonica</name>
    <name type="common">Rice</name>
    <dbReference type="NCBI Taxonomy" id="39947"/>
    <lineage>
        <taxon>Eukaryota</taxon>
        <taxon>Viridiplantae</taxon>
        <taxon>Streptophyta</taxon>
        <taxon>Embryophyta</taxon>
        <taxon>Tracheophyta</taxon>
        <taxon>Spermatophyta</taxon>
        <taxon>Magnoliopsida</taxon>
        <taxon>Liliopsida</taxon>
        <taxon>Poales</taxon>
        <taxon>Poaceae</taxon>
        <taxon>BOP clade</taxon>
        <taxon>Oryzoideae</taxon>
        <taxon>Oryzeae</taxon>
        <taxon>Oryzinae</taxon>
        <taxon>Oryza</taxon>
        <taxon>Oryza sativa</taxon>
    </lineage>
</organism>
<name>A0A0P0X3R7_ORYSJ</name>
<sequence length="130" mass="14732">MLTVVFLCVDSGHQHKFDCGIHLAYSGMAALPYFDEIDSSTIDLSLGPCRFSALLLGKDDIQGARVHDPLPQRPFIGYSFPIMSKSAKFLWRICCLTSKTFFVPWIKLRCRFFVRTDTYVVNTSVGLYPL</sequence>
<accession>A0A0P0X3R7</accession>
<dbReference type="STRING" id="39947.A0A0P0X3R7"/>
<reference evidence="2" key="1">
    <citation type="journal article" date="2005" name="Nature">
        <title>The map-based sequence of the rice genome.</title>
        <authorList>
            <consortium name="International rice genome sequencing project (IRGSP)"/>
            <person name="Matsumoto T."/>
            <person name="Wu J."/>
            <person name="Kanamori H."/>
            <person name="Katayose Y."/>
            <person name="Fujisawa M."/>
            <person name="Namiki N."/>
            <person name="Mizuno H."/>
            <person name="Yamamoto K."/>
            <person name="Antonio B.A."/>
            <person name="Baba T."/>
            <person name="Sakata K."/>
            <person name="Nagamura Y."/>
            <person name="Aoki H."/>
            <person name="Arikawa K."/>
            <person name="Arita K."/>
            <person name="Bito T."/>
            <person name="Chiden Y."/>
            <person name="Fujitsuka N."/>
            <person name="Fukunaka R."/>
            <person name="Hamada M."/>
            <person name="Harada C."/>
            <person name="Hayashi A."/>
            <person name="Hijishita S."/>
            <person name="Honda M."/>
            <person name="Hosokawa S."/>
            <person name="Ichikawa Y."/>
            <person name="Idonuma A."/>
            <person name="Iijima M."/>
            <person name="Ikeda M."/>
            <person name="Ikeno M."/>
            <person name="Ito K."/>
            <person name="Ito S."/>
            <person name="Ito T."/>
            <person name="Ito Y."/>
            <person name="Ito Y."/>
            <person name="Iwabuchi A."/>
            <person name="Kamiya K."/>
            <person name="Karasawa W."/>
            <person name="Kurita K."/>
            <person name="Katagiri S."/>
            <person name="Kikuta A."/>
            <person name="Kobayashi H."/>
            <person name="Kobayashi N."/>
            <person name="Machita K."/>
            <person name="Maehara T."/>
            <person name="Masukawa M."/>
            <person name="Mizubayashi T."/>
            <person name="Mukai Y."/>
            <person name="Nagasaki H."/>
            <person name="Nagata Y."/>
            <person name="Naito S."/>
            <person name="Nakashima M."/>
            <person name="Nakama Y."/>
            <person name="Nakamichi Y."/>
            <person name="Nakamura M."/>
            <person name="Meguro A."/>
            <person name="Negishi M."/>
            <person name="Ohta I."/>
            <person name="Ohta T."/>
            <person name="Okamoto M."/>
            <person name="Ono N."/>
            <person name="Saji S."/>
            <person name="Sakaguchi M."/>
            <person name="Sakai K."/>
            <person name="Shibata M."/>
            <person name="Shimokawa T."/>
            <person name="Song J."/>
            <person name="Takazaki Y."/>
            <person name="Terasawa K."/>
            <person name="Tsugane M."/>
            <person name="Tsuji K."/>
            <person name="Ueda S."/>
            <person name="Waki K."/>
            <person name="Yamagata H."/>
            <person name="Yamamoto M."/>
            <person name="Yamamoto S."/>
            <person name="Yamane H."/>
            <person name="Yoshiki S."/>
            <person name="Yoshihara R."/>
            <person name="Yukawa K."/>
            <person name="Zhong H."/>
            <person name="Yano M."/>
            <person name="Yuan Q."/>
            <person name="Ouyang S."/>
            <person name="Liu J."/>
            <person name="Jones K.M."/>
            <person name="Gansberger K."/>
            <person name="Moffat K."/>
            <person name="Hill J."/>
            <person name="Bera J."/>
            <person name="Fadrosh D."/>
            <person name="Jin S."/>
            <person name="Johri S."/>
            <person name="Kim M."/>
            <person name="Overton L."/>
            <person name="Reardon M."/>
            <person name="Tsitrin T."/>
            <person name="Vuong H."/>
            <person name="Weaver B."/>
            <person name="Ciecko A."/>
            <person name="Tallon L."/>
            <person name="Jackson J."/>
            <person name="Pai G."/>
            <person name="Aken S.V."/>
            <person name="Utterback T."/>
            <person name="Reidmuller S."/>
            <person name="Feldblyum T."/>
            <person name="Hsiao J."/>
            <person name="Zismann V."/>
            <person name="Iobst S."/>
            <person name="de Vazeille A.R."/>
            <person name="Buell C.R."/>
            <person name="Ying K."/>
            <person name="Li Y."/>
            <person name="Lu T."/>
            <person name="Huang Y."/>
            <person name="Zhao Q."/>
            <person name="Feng Q."/>
            <person name="Zhang L."/>
            <person name="Zhu J."/>
            <person name="Weng Q."/>
            <person name="Mu J."/>
            <person name="Lu Y."/>
            <person name="Fan D."/>
            <person name="Liu Y."/>
            <person name="Guan J."/>
            <person name="Zhang Y."/>
            <person name="Yu S."/>
            <person name="Liu X."/>
            <person name="Zhang Y."/>
            <person name="Hong G."/>
            <person name="Han B."/>
            <person name="Choisne N."/>
            <person name="Demange N."/>
            <person name="Orjeda G."/>
            <person name="Samain S."/>
            <person name="Cattolico L."/>
            <person name="Pelletier E."/>
            <person name="Couloux A."/>
            <person name="Segurens B."/>
            <person name="Wincker P."/>
            <person name="D'Hont A."/>
            <person name="Scarpelli C."/>
            <person name="Weissenbach J."/>
            <person name="Salanoubat M."/>
            <person name="Quetier F."/>
            <person name="Yu Y."/>
            <person name="Kim H.R."/>
            <person name="Rambo T."/>
            <person name="Currie J."/>
            <person name="Collura K."/>
            <person name="Luo M."/>
            <person name="Yang T."/>
            <person name="Ammiraju J.S.S."/>
            <person name="Engler F."/>
            <person name="Soderlund C."/>
            <person name="Wing R.A."/>
            <person name="Palmer L.E."/>
            <person name="de la Bastide M."/>
            <person name="Spiegel L."/>
            <person name="Nascimento L."/>
            <person name="Zutavern T."/>
            <person name="O'Shaughnessy A."/>
            <person name="Dike S."/>
            <person name="Dedhia N."/>
            <person name="Preston R."/>
            <person name="Balija V."/>
            <person name="McCombie W.R."/>
            <person name="Chow T."/>
            <person name="Chen H."/>
            <person name="Chung M."/>
            <person name="Chen C."/>
            <person name="Shaw J."/>
            <person name="Wu H."/>
            <person name="Hsiao K."/>
            <person name="Chao Y."/>
            <person name="Chu M."/>
            <person name="Cheng C."/>
            <person name="Hour A."/>
            <person name="Lee P."/>
            <person name="Lin S."/>
            <person name="Lin Y."/>
            <person name="Liou J."/>
            <person name="Liu S."/>
            <person name="Hsing Y."/>
            <person name="Raghuvanshi S."/>
            <person name="Mohanty A."/>
            <person name="Bharti A.K."/>
            <person name="Gaur A."/>
            <person name="Gupta V."/>
            <person name="Kumar D."/>
            <person name="Ravi V."/>
            <person name="Vij S."/>
            <person name="Kapur A."/>
            <person name="Khurana P."/>
            <person name="Khurana P."/>
            <person name="Khurana J.P."/>
            <person name="Tyagi A.K."/>
            <person name="Gaikwad K."/>
            <person name="Singh A."/>
            <person name="Dalal V."/>
            <person name="Srivastava S."/>
            <person name="Dixit A."/>
            <person name="Pal A.K."/>
            <person name="Ghazi I.A."/>
            <person name="Yadav M."/>
            <person name="Pandit A."/>
            <person name="Bhargava A."/>
            <person name="Sureshbabu K."/>
            <person name="Batra K."/>
            <person name="Sharma T.R."/>
            <person name="Mohapatra T."/>
            <person name="Singh N.K."/>
            <person name="Messing J."/>
            <person name="Nelson A.B."/>
            <person name="Fuks G."/>
            <person name="Kavchok S."/>
            <person name="Keizer G."/>
            <person name="Linton E."/>
            <person name="Llaca V."/>
            <person name="Song R."/>
            <person name="Tanyolac B."/>
            <person name="Young S."/>
            <person name="Ho-Il K."/>
            <person name="Hahn J.H."/>
            <person name="Sangsakoo G."/>
            <person name="Vanavichit A."/>
            <person name="de Mattos Luiz.A.T."/>
            <person name="Zimmer P.D."/>
            <person name="Malone G."/>
            <person name="Dellagostin O."/>
            <person name="de Oliveira A.C."/>
            <person name="Bevan M."/>
            <person name="Bancroft I."/>
            <person name="Minx P."/>
            <person name="Cordum H."/>
            <person name="Wilson R."/>
            <person name="Cheng Z."/>
            <person name="Jin W."/>
            <person name="Jiang J."/>
            <person name="Leong S.A."/>
            <person name="Iwama H."/>
            <person name="Gojobori T."/>
            <person name="Itoh T."/>
            <person name="Niimura Y."/>
            <person name="Fujii Y."/>
            <person name="Habara T."/>
            <person name="Sakai H."/>
            <person name="Sato Y."/>
            <person name="Wilson G."/>
            <person name="Kumar K."/>
            <person name="McCouch S."/>
            <person name="Juretic N."/>
            <person name="Hoen D."/>
            <person name="Wright S."/>
            <person name="Bruskiewich R."/>
            <person name="Bureau T."/>
            <person name="Miyao A."/>
            <person name="Hirochika H."/>
            <person name="Nishikawa T."/>
            <person name="Kadowaki K."/>
            <person name="Sugiura M."/>
            <person name="Burr B."/>
            <person name="Sasaki T."/>
        </authorList>
    </citation>
    <scope>NUCLEOTIDE SEQUENCE [LARGE SCALE GENOMIC DNA]</scope>
    <source>
        <strain evidence="2">cv. Nipponbare</strain>
    </source>
</reference>
<protein>
    <submittedName>
        <fullName evidence="1">Os07g0221100 protein</fullName>
    </submittedName>
</protein>
<reference evidence="1 2" key="2">
    <citation type="journal article" date="2013" name="Plant Cell Physiol.">
        <title>Rice Annotation Project Database (RAP-DB): an integrative and interactive database for rice genomics.</title>
        <authorList>
            <person name="Sakai H."/>
            <person name="Lee S.S."/>
            <person name="Tanaka T."/>
            <person name="Numa H."/>
            <person name="Kim J."/>
            <person name="Kawahara Y."/>
            <person name="Wakimoto H."/>
            <person name="Yang C.C."/>
            <person name="Iwamoto M."/>
            <person name="Abe T."/>
            <person name="Yamada Y."/>
            <person name="Muto A."/>
            <person name="Inokuchi H."/>
            <person name="Ikemura T."/>
            <person name="Matsumoto T."/>
            <person name="Sasaki T."/>
            <person name="Itoh T."/>
        </authorList>
    </citation>
    <scope>NUCLEOTIDE SEQUENCE [LARGE SCALE GENOMIC DNA]</scope>
    <source>
        <strain evidence="2">cv. Nipponbare</strain>
    </source>
</reference>
<dbReference type="EMBL" id="AP014963">
    <property type="protein sequence ID" value="BAT00652.1"/>
    <property type="molecule type" value="Genomic_DNA"/>
</dbReference>
<gene>
    <name evidence="1" type="ordered locus">Os07g0221100</name>
    <name evidence="1" type="ORF">OSNPB_070221100</name>
</gene>
<dbReference type="InParanoid" id="A0A0P0X3R7"/>
<dbReference type="AlphaFoldDB" id="A0A0P0X3R7"/>
<dbReference type="PaxDb" id="39947-A0A0P0X3R7"/>
<dbReference type="Proteomes" id="UP000059680">
    <property type="component" value="Chromosome 7"/>
</dbReference>
<evidence type="ECO:0000313" key="1">
    <source>
        <dbReference type="EMBL" id="BAT00652.1"/>
    </source>
</evidence>
<dbReference type="SMR" id="A0A0P0X3R7"/>
<evidence type="ECO:0000313" key="2">
    <source>
        <dbReference type="Proteomes" id="UP000059680"/>
    </source>
</evidence>